<comment type="caution">
    <text evidence="5">The sequence shown here is derived from an EMBL/GenBank/DDBJ whole genome shotgun (WGS) entry which is preliminary data.</text>
</comment>
<dbReference type="GO" id="GO:0080043">
    <property type="term" value="F:quercetin 3-O-glucosyltransferase activity"/>
    <property type="evidence" value="ECO:0007669"/>
    <property type="project" value="TreeGrafter"/>
</dbReference>
<dbReference type="Proteomes" id="UP001210211">
    <property type="component" value="Unassembled WGS sequence"/>
</dbReference>
<proteinExistence type="inferred from homology"/>
<comment type="similarity">
    <text evidence="1 3">Belongs to the UDP-glycosyltransferase family.</text>
</comment>
<dbReference type="GO" id="GO:0080044">
    <property type="term" value="F:quercetin 7-O-glucosyltransferase activity"/>
    <property type="evidence" value="ECO:0007669"/>
    <property type="project" value="TreeGrafter"/>
</dbReference>
<dbReference type="FunFam" id="3.40.50.2000:FF:000019">
    <property type="entry name" value="Glycosyltransferase"/>
    <property type="match status" value="1"/>
</dbReference>
<dbReference type="PROSITE" id="PS00375">
    <property type="entry name" value="UDPGT"/>
    <property type="match status" value="1"/>
</dbReference>
<dbReference type="EC" id="2.4.1.-" evidence="4"/>
<dbReference type="PANTHER" id="PTHR11926:SF1534">
    <property type="entry name" value="GLYCOSYLTRANSFERASE"/>
    <property type="match status" value="1"/>
</dbReference>
<name>A0AAD5Z481_9POAL</name>
<reference evidence="5 6" key="1">
    <citation type="journal article" date="2022" name="Cell">
        <title>Repeat-based holocentromeres influence genome architecture and karyotype evolution.</title>
        <authorList>
            <person name="Hofstatter P.G."/>
            <person name="Thangavel G."/>
            <person name="Lux T."/>
            <person name="Neumann P."/>
            <person name="Vondrak T."/>
            <person name="Novak P."/>
            <person name="Zhang M."/>
            <person name="Costa L."/>
            <person name="Castellani M."/>
            <person name="Scott A."/>
            <person name="Toegelov H."/>
            <person name="Fuchs J."/>
            <person name="Mata-Sucre Y."/>
            <person name="Dias Y."/>
            <person name="Vanzela A.L.L."/>
            <person name="Huettel B."/>
            <person name="Almeida C.C.S."/>
            <person name="Simkova H."/>
            <person name="Souza G."/>
            <person name="Pedrosa-Harand A."/>
            <person name="Macas J."/>
            <person name="Mayer K.F.X."/>
            <person name="Houben A."/>
            <person name="Marques A."/>
        </authorList>
    </citation>
    <scope>NUCLEOTIDE SEQUENCE [LARGE SCALE GENOMIC DNA]</scope>
    <source>
        <strain evidence="5">RhyTen1mFocal</strain>
    </source>
</reference>
<accession>A0AAD5Z481</accession>
<evidence type="ECO:0000256" key="1">
    <source>
        <dbReference type="ARBA" id="ARBA00009995"/>
    </source>
</evidence>
<keyword evidence="2 3" id="KW-0808">Transferase</keyword>
<evidence type="ECO:0000313" key="6">
    <source>
        <dbReference type="Proteomes" id="UP001210211"/>
    </source>
</evidence>
<dbReference type="Pfam" id="PF00201">
    <property type="entry name" value="UDPGT"/>
    <property type="match status" value="1"/>
</dbReference>
<dbReference type="AlphaFoldDB" id="A0AAD5Z481"/>
<dbReference type="InterPro" id="IPR002213">
    <property type="entry name" value="UDP_glucos_trans"/>
</dbReference>
<dbReference type="EMBL" id="JAMRDG010000002">
    <property type="protein sequence ID" value="KAJ3686587.1"/>
    <property type="molecule type" value="Genomic_DNA"/>
</dbReference>
<dbReference type="Gene3D" id="3.40.50.2000">
    <property type="entry name" value="Glycogen Phosphorylase B"/>
    <property type="match status" value="2"/>
</dbReference>
<protein>
    <recommendedName>
        <fullName evidence="4">Glycosyltransferase</fullName>
        <ecNumber evidence="4">2.4.1.-</ecNumber>
    </recommendedName>
</protein>
<evidence type="ECO:0000256" key="3">
    <source>
        <dbReference type="RuleBase" id="RU003718"/>
    </source>
</evidence>
<keyword evidence="6" id="KW-1185">Reference proteome</keyword>
<organism evidence="5 6">
    <name type="scientific">Rhynchospora tenuis</name>
    <dbReference type="NCBI Taxonomy" id="198213"/>
    <lineage>
        <taxon>Eukaryota</taxon>
        <taxon>Viridiplantae</taxon>
        <taxon>Streptophyta</taxon>
        <taxon>Embryophyta</taxon>
        <taxon>Tracheophyta</taxon>
        <taxon>Spermatophyta</taxon>
        <taxon>Magnoliopsida</taxon>
        <taxon>Liliopsida</taxon>
        <taxon>Poales</taxon>
        <taxon>Cyperaceae</taxon>
        <taxon>Cyperoideae</taxon>
        <taxon>Rhynchosporeae</taxon>
        <taxon>Rhynchospora</taxon>
    </lineage>
</organism>
<dbReference type="SUPFAM" id="SSF53756">
    <property type="entry name" value="UDP-Glycosyltransferase/glycogen phosphorylase"/>
    <property type="match status" value="1"/>
</dbReference>
<dbReference type="PANTHER" id="PTHR11926">
    <property type="entry name" value="GLUCOSYL/GLUCURONOSYL TRANSFERASES"/>
    <property type="match status" value="1"/>
</dbReference>
<dbReference type="InterPro" id="IPR035595">
    <property type="entry name" value="UDP_glycos_trans_CS"/>
</dbReference>
<sequence length="471" mass="52796">MKPQGQHFLVVIYPGQGHINPGRSLAKRLAKVPGARVTFSTSISAHCQMFPSLTSPNQEISDGPITYIPYSDGYDNGIKWFVDDIHDITEKFNAFGPATLSSVLDDLAVRGQPVTCIVYGLHMCWVKELALSRGILSVLYWPQPATVLGIYYHYFHNYHDLITSHRDDPSFVVNLPHLAPLKICDLPSFFTNFTNEVFNSILNMTKLTIESALKPGKIGDKSLVLINTFEELESEALKSIEEVEILPIGPDIPSLFENIKEKTDTCRGSDLFQRDSKDYMEWLSTKQNSSVVYVSFGSVSSMSKKQMEEMQSGLKASRYPYLWVVRKNNREEEVVLDEGHDSMVVEWCNQVQVLSHPSIGCFVTHCGWNSTLESLACGVPMVAVPQWTDQDTNARMVVEWGAGVRGKVNEEGLLKGEVLKSCLETVMGDGERGMNIRENAKVWGEKARKAVREGGSSDHNFKVFLEKTTRD</sequence>
<keyword evidence="3" id="KW-0328">Glycosyltransferase</keyword>
<evidence type="ECO:0000256" key="2">
    <source>
        <dbReference type="ARBA" id="ARBA00022679"/>
    </source>
</evidence>
<dbReference type="CDD" id="cd03784">
    <property type="entry name" value="GT1_Gtf-like"/>
    <property type="match status" value="1"/>
</dbReference>
<evidence type="ECO:0000256" key="4">
    <source>
        <dbReference type="RuleBase" id="RU362057"/>
    </source>
</evidence>
<gene>
    <name evidence="5" type="ORF">LUZ61_015751</name>
</gene>
<evidence type="ECO:0000313" key="5">
    <source>
        <dbReference type="EMBL" id="KAJ3686587.1"/>
    </source>
</evidence>